<dbReference type="PROSITE" id="PS00135">
    <property type="entry name" value="TRYPSIN_SER"/>
    <property type="match status" value="2"/>
</dbReference>
<dbReference type="Pfam" id="PF00089">
    <property type="entry name" value="Trypsin"/>
    <property type="match status" value="2"/>
</dbReference>
<dbReference type="InterPro" id="IPR018114">
    <property type="entry name" value="TRYPSIN_HIS"/>
</dbReference>
<dbReference type="GO" id="GO:0006508">
    <property type="term" value="P:proteolysis"/>
    <property type="evidence" value="ECO:0007669"/>
    <property type="project" value="UniProtKB-KW"/>
</dbReference>
<dbReference type="SUPFAM" id="SSF50494">
    <property type="entry name" value="Trypsin-like serine proteases"/>
    <property type="match status" value="2"/>
</dbReference>
<dbReference type="PROSITE" id="PS50240">
    <property type="entry name" value="TRYPSIN_DOM"/>
    <property type="match status" value="2"/>
</dbReference>
<dbReference type="InParanoid" id="A0A6J0BSM0"/>
<feature type="signal peptide" evidence="6">
    <location>
        <begin position="1"/>
        <end position="16"/>
    </location>
</feature>
<dbReference type="GO" id="GO:0004252">
    <property type="term" value="F:serine-type endopeptidase activity"/>
    <property type="evidence" value="ECO:0007669"/>
    <property type="project" value="InterPro"/>
</dbReference>
<dbReference type="InterPro" id="IPR009003">
    <property type="entry name" value="Peptidase_S1_PA"/>
</dbReference>
<feature type="domain" description="Peptidase S1" evidence="7">
    <location>
        <begin position="367"/>
        <end position="603"/>
    </location>
</feature>
<dbReference type="InterPro" id="IPR050127">
    <property type="entry name" value="Serine_Proteases_S1"/>
</dbReference>
<protein>
    <submittedName>
        <fullName evidence="9">Uncharacterized protein LOC107222566</fullName>
    </submittedName>
</protein>
<evidence type="ECO:0000256" key="2">
    <source>
        <dbReference type="ARBA" id="ARBA00022801"/>
    </source>
</evidence>
<evidence type="ECO:0000256" key="5">
    <source>
        <dbReference type="RuleBase" id="RU363034"/>
    </source>
</evidence>
<dbReference type="InterPro" id="IPR001254">
    <property type="entry name" value="Trypsin_dom"/>
</dbReference>
<dbReference type="PRINTS" id="PR00722">
    <property type="entry name" value="CHYMOTRYPSIN"/>
</dbReference>
<dbReference type="OrthoDB" id="5565075at2759"/>
<reference evidence="9" key="1">
    <citation type="submission" date="2025-08" db="UniProtKB">
        <authorList>
            <consortium name="RefSeq"/>
        </authorList>
    </citation>
    <scope>IDENTIFICATION</scope>
    <source>
        <tissue evidence="9">Thorax and Abdomen</tissue>
    </source>
</reference>
<feature type="domain" description="Peptidase S1" evidence="7">
    <location>
        <begin position="56"/>
        <end position="292"/>
    </location>
</feature>
<dbReference type="AlphaFoldDB" id="A0A6J0BSM0"/>
<evidence type="ECO:0000259" key="7">
    <source>
        <dbReference type="PROSITE" id="PS50240"/>
    </source>
</evidence>
<organism evidence="9">
    <name type="scientific">Neodiprion lecontei</name>
    <name type="common">Redheaded pine sawfly</name>
    <dbReference type="NCBI Taxonomy" id="441921"/>
    <lineage>
        <taxon>Eukaryota</taxon>
        <taxon>Metazoa</taxon>
        <taxon>Ecdysozoa</taxon>
        <taxon>Arthropoda</taxon>
        <taxon>Hexapoda</taxon>
        <taxon>Insecta</taxon>
        <taxon>Pterygota</taxon>
        <taxon>Neoptera</taxon>
        <taxon>Endopterygota</taxon>
        <taxon>Hymenoptera</taxon>
        <taxon>Tenthredinoidea</taxon>
        <taxon>Diprionidae</taxon>
        <taxon>Diprioninae</taxon>
        <taxon>Neodiprion</taxon>
    </lineage>
</organism>
<dbReference type="KEGG" id="nlo:107222566"/>
<name>A0A6J0BSM0_NEOLC</name>
<dbReference type="InterPro" id="IPR043504">
    <property type="entry name" value="Peptidase_S1_PA_chymotrypsin"/>
</dbReference>
<dbReference type="GO" id="GO:0005615">
    <property type="term" value="C:extracellular space"/>
    <property type="evidence" value="ECO:0007669"/>
    <property type="project" value="TreeGrafter"/>
</dbReference>
<dbReference type="PANTHER" id="PTHR24264:SF83">
    <property type="entry name" value="COMPLEMENT FACTOR I"/>
    <property type="match status" value="1"/>
</dbReference>
<dbReference type="InterPro" id="IPR033116">
    <property type="entry name" value="TRYPSIN_SER"/>
</dbReference>
<evidence type="ECO:0000313" key="9">
    <source>
        <dbReference type="RefSeq" id="XP_015517470.2"/>
    </source>
</evidence>
<keyword evidence="2 5" id="KW-0378">Hydrolase</keyword>
<evidence type="ECO:0000256" key="3">
    <source>
        <dbReference type="ARBA" id="ARBA00022825"/>
    </source>
</evidence>
<accession>A0A6J0BSM0</accession>
<keyword evidence="4" id="KW-1015">Disulfide bond</keyword>
<keyword evidence="1 5" id="KW-0645">Protease</keyword>
<evidence type="ECO:0000256" key="6">
    <source>
        <dbReference type="SAM" id="SignalP"/>
    </source>
</evidence>
<dbReference type="Proteomes" id="UP000829291">
    <property type="component" value="Chromosome 2"/>
</dbReference>
<proteinExistence type="predicted"/>
<feature type="chain" id="PRO_5047236541" evidence="6">
    <location>
        <begin position="17"/>
        <end position="610"/>
    </location>
</feature>
<keyword evidence="3 5" id="KW-0720">Serine protease</keyword>
<dbReference type="InterPro" id="IPR001314">
    <property type="entry name" value="Peptidase_S1A"/>
</dbReference>
<evidence type="ECO:0000313" key="8">
    <source>
        <dbReference type="Proteomes" id="UP000829291"/>
    </source>
</evidence>
<dbReference type="SMART" id="SM00020">
    <property type="entry name" value="Tryp_SPc"/>
    <property type="match status" value="2"/>
</dbReference>
<evidence type="ECO:0000256" key="4">
    <source>
        <dbReference type="ARBA" id="ARBA00023157"/>
    </source>
</evidence>
<dbReference type="GeneID" id="107222566"/>
<gene>
    <name evidence="9" type="primary">LOC107222566</name>
</gene>
<sequence length="610" mass="66024">MRIFIVLCLVAAAAHCQVTKVDWHTVSPIEVFPKDYNLDRWAKILEDAERVNPTRIVGGEEATPGQFPYQIGLLSTNAAGSTGFCGGSILNENWVLTAAHCVDVAVSVEVIVAAHNINEPEEGQYRVPAQKIVVHENWDTATIRNDLAVLRLAFPIEYSDRVQPIRLPSRSQVGQTFAGETGIVSGWGRDSDSSNSVSPVLRWTQNPITTNLACSIYYFFQINSAQICLSGEGGRSSCNGDSGGPLVIVEDDGIATQVGAVSFGIALGCSVGWPGVYVRLTDYLDWIVEHTDNEIFIRDYVPFFDVLLRKSDCTMKVLVALCFVAAVAQAYDIDWSQVSPIEVFPPDYEGFLIKKLKNVTPLDASRIVGGEVATRGQFPYQVAVLSTNAAGATGFCGGSILNENWILTAAHCVDVAVSVEVVFAAQNINEDEDGQFSRTSTDIIVHESWDAANIRNDLALIKLAEAIEYSDLVQPTRLPSRSQVSETFAGLTGTVSGWGRDSDSSNSVSSVLRWTSNPILTYAACRSWYWSLVNTDQICLSGSEGRSSCNGDSGGPLVVTDTDGEITQVGVVSFGISLGCAVGWPGVYVRLTDFLDWIETNTGGDIVIRN</sequence>
<evidence type="ECO:0000256" key="1">
    <source>
        <dbReference type="ARBA" id="ARBA00022670"/>
    </source>
</evidence>
<dbReference type="PANTHER" id="PTHR24264">
    <property type="entry name" value="TRYPSIN-RELATED"/>
    <property type="match status" value="1"/>
</dbReference>
<dbReference type="CDD" id="cd00190">
    <property type="entry name" value="Tryp_SPc"/>
    <property type="match status" value="2"/>
</dbReference>
<dbReference type="PROSITE" id="PS00134">
    <property type="entry name" value="TRYPSIN_HIS"/>
    <property type="match status" value="2"/>
</dbReference>
<dbReference type="Gene3D" id="2.40.10.10">
    <property type="entry name" value="Trypsin-like serine proteases"/>
    <property type="match status" value="2"/>
</dbReference>
<dbReference type="FunCoup" id="A0A6J0BSM0">
    <property type="interactions" value="43"/>
</dbReference>
<keyword evidence="8" id="KW-1185">Reference proteome</keyword>
<dbReference type="RefSeq" id="XP_015517470.2">
    <property type="nucleotide sequence ID" value="XM_015661984.2"/>
</dbReference>
<keyword evidence="6" id="KW-0732">Signal</keyword>